<evidence type="ECO:0000256" key="2">
    <source>
        <dbReference type="SAM" id="SignalP"/>
    </source>
</evidence>
<organism evidence="3 4">
    <name type="scientific">Merluccius polli</name>
    <name type="common">Benguela hake</name>
    <name type="synonym">Merluccius cadenati</name>
    <dbReference type="NCBI Taxonomy" id="89951"/>
    <lineage>
        <taxon>Eukaryota</taxon>
        <taxon>Metazoa</taxon>
        <taxon>Chordata</taxon>
        <taxon>Craniata</taxon>
        <taxon>Vertebrata</taxon>
        <taxon>Euteleostomi</taxon>
        <taxon>Actinopterygii</taxon>
        <taxon>Neopterygii</taxon>
        <taxon>Teleostei</taxon>
        <taxon>Neoteleostei</taxon>
        <taxon>Acanthomorphata</taxon>
        <taxon>Zeiogadaria</taxon>
        <taxon>Gadariae</taxon>
        <taxon>Gadiformes</taxon>
        <taxon>Gadoidei</taxon>
        <taxon>Merlucciidae</taxon>
        <taxon>Merluccius</taxon>
    </lineage>
</organism>
<evidence type="ECO:0000313" key="4">
    <source>
        <dbReference type="Proteomes" id="UP001174136"/>
    </source>
</evidence>
<feature type="chain" id="PRO_5041396015" evidence="2">
    <location>
        <begin position="18"/>
        <end position="439"/>
    </location>
</feature>
<dbReference type="PANTHER" id="PTHR31025">
    <property type="entry name" value="SI:CH211-196P9.1-RELATED"/>
    <property type="match status" value="1"/>
</dbReference>
<sequence length="439" mass="49884">MLRCWLLLLALPCTWKGREECSPCLKAFHVGTWKGKEFPEQSHTAKCTWKGREECSPCLKAFHVGTWKGKEFPEQSHTAKYVTESEPDPARRVPSAAGYPTQARRDPTPRVPSGLGRVSSGRDRMLVRVIFAEADIRKVELTTKPDTVDLLIGSLKDVLQINYDFSLQFKDPNFDNELCNLTAISELPERPTLKIIPVLTLVEVPVPQSTSSELSDTPSQADMEILSISSEESQCQWPEVFDMYIPKFSVDVEYSLEDARQLMVDEMKKKTPNGALIKQKMDLTFALRRDEVVKDKPDITQICQRWPALFTEHQFSRVVGKSLRQEFYEALDHHSPRLMEILKAKRGLTGQVLADLMRQTKDVDDEEGSYNDVPVGTLCHEQENITPHMQSLHHNASSVGIILEGNIVMDVESLPQAMYIVFGLTYALHLNYPKYMKNT</sequence>
<reference evidence="3" key="1">
    <citation type="journal article" date="2023" name="Front. Mar. Sci.">
        <title>A new Merluccius polli reference genome to investigate the effects of global change in West African waters.</title>
        <authorList>
            <person name="Mateo J.L."/>
            <person name="Blanco-Fernandez C."/>
            <person name="Garcia-Vazquez E."/>
            <person name="Machado-Schiaffino G."/>
        </authorList>
    </citation>
    <scope>NUCLEOTIDE SEQUENCE</scope>
    <source>
        <strain evidence="3">C29</strain>
        <tissue evidence="3">Fin</tissue>
    </source>
</reference>
<gene>
    <name evidence="3" type="ORF">N1851_002708</name>
</gene>
<keyword evidence="4" id="KW-1185">Reference proteome</keyword>
<evidence type="ECO:0000256" key="1">
    <source>
        <dbReference type="SAM" id="MobiDB-lite"/>
    </source>
</evidence>
<dbReference type="AlphaFoldDB" id="A0AA47N9L9"/>
<protein>
    <submittedName>
        <fullName evidence="3">Uncharacterized protein</fullName>
    </submittedName>
</protein>
<dbReference type="EMBL" id="JAOPHQ010000314">
    <property type="protein sequence ID" value="KAK0154973.1"/>
    <property type="molecule type" value="Genomic_DNA"/>
</dbReference>
<keyword evidence="2" id="KW-0732">Signal</keyword>
<name>A0AA47N9L9_MERPO</name>
<feature type="region of interest" description="Disordered" evidence="1">
    <location>
        <begin position="78"/>
        <end position="117"/>
    </location>
</feature>
<feature type="signal peptide" evidence="2">
    <location>
        <begin position="1"/>
        <end position="17"/>
    </location>
</feature>
<accession>A0AA47N9L9</accession>
<comment type="caution">
    <text evidence="3">The sequence shown here is derived from an EMBL/GenBank/DDBJ whole genome shotgun (WGS) entry which is preliminary data.</text>
</comment>
<dbReference type="PANTHER" id="PTHR31025:SF19">
    <property type="entry name" value="SI:CH73-42K18.1-RELATED"/>
    <property type="match status" value="1"/>
</dbReference>
<proteinExistence type="predicted"/>
<dbReference type="Proteomes" id="UP001174136">
    <property type="component" value="Unassembled WGS sequence"/>
</dbReference>
<evidence type="ECO:0000313" key="3">
    <source>
        <dbReference type="EMBL" id="KAK0154973.1"/>
    </source>
</evidence>